<keyword evidence="5" id="KW-0677">Repeat</keyword>
<evidence type="ECO:0000313" key="13">
    <source>
        <dbReference type="Proteomes" id="UP000237347"/>
    </source>
</evidence>
<dbReference type="FunFam" id="3.80.10.10:FF:000041">
    <property type="entry name" value="LRR receptor-like serine/threonine-protein kinase ERECTA"/>
    <property type="match status" value="1"/>
</dbReference>
<evidence type="ECO:0000313" key="12">
    <source>
        <dbReference type="EMBL" id="KAK7851761.1"/>
    </source>
</evidence>
<dbReference type="GO" id="GO:0016020">
    <property type="term" value="C:membrane"/>
    <property type="evidence" value="ECO:0007669"/>
    <property type="project" value="UniProtKB-SubCell"/>
</dbReference>
<dbReference type="EMBL" id="PKMF04000083">
    <property type="protein sequence ID" value="KAK7851761.1"/>
    <property type="molecule type" value="Genomic_DNA"/>
</dbReference>
<dbReference type="InterPro" id="IPR013210">
    <property type="entry name" value="LRR_N_plant-typ"/>
</dbReference>
<dbReference type="PROSITE" id="PS51450">
    <property type="entry name" value="LRR"/>
    <property type="match status" value="1"/>
</dbReference>
<protein>
    <submittedName>
        <fullName evidence="12">Receptor-like protein eix2</fullName>
    </submittedName>
</protein>
<dbReference type="Pfam" id="PF00560">
    <property type="entry name" value="LRR_1"/>
    <property type="match status" value="3"/>
</dbReference>
<accession>A0AAW0LL00</accession>
<sequence>MGGTSLQFLLTLILLSLCMKPTIADYLGLADTHLGCKEHERQALLKIKQDLIDDHSLLSSWSSDQDCCTWSRVGCSNQTGHVTKLDLSVSSCFSPRLLREFIASLSNLGHLGLGSANFGRNIPFPFQLGNLSNLQYLDLSGNNFNKPENLEWLPQLSSLEYLDMSIVNLSKVNNWLHVVNKLPYLTSLHLYSCNLPNIFSIPLVNSSTSLDVLGLSNNDLTSSSSILEWLFNSNTSVVDLDLRFNEFQGSIPDDFTRINSLAHLYLDSNEFEGEIPKAFGGMCNLKTLSLSWNYLNGQLDFIQNLTECANHSLEVLRLDGNQIMGSLPDDLTTFLSLGELSLFRNHLNGTIPVSLGKLSNLEFLYLGDNPLKGVISEAHFSNLTQLKYLDLSNTKLVFNFSSDWSPPFQLDTIMMKSCQLGPRFPKWLQTQKNFHWLDIF</sequence>
<dbReference type="SMART" id="SM00365">
    <property type="entry name" value="LRR_SD22"/>
    <property type="match status" value="3"/>
</dbReference>
<keyword evidence="13" id="KW-1185">Reference proteome</keyword>
<evidence type="ECO:0000256" key="3">
    <source>
        <dbReference type="ARBA" id="ARBA00022692"/>
    </source>
</evidence>
<dbReference type="Pfam" id="PF08263">
    <property type="entry name" value="LRRNT_2"/>
    <property type="match status" value="1"/>
</dbReference>
<keyword evidence="9" id="KW-0325">Glycoprotein</keyword>
<dbReference type="PANTHER" id="PTHR48063:SF101">
    <property type="entry name" value="LRR RECEPTOR-LIKE SERINE_THREONINE-PROTEIN KINASE FLS2"/>
    <property type="match status" value="1"/>
</dbReference>
<evidence type="ECO:0000256" key="10">
    <source>
        <dbReference type="SAM" id="SignalP"/>
    </source>
</evidence>
<proteinExistence type="predicted"/>
<evidence type="ECO:0000256" key="9">
    <source>
        <dbReference type="ARBA" id="ARBA00023180"/>
    </source>
</evidence>
<evidence type="ECO:0000256" key="4">
    <source>
        <dbReference type="ARBA" id="ARBA00022729"/>
    </source>
</evidence>
<comment type="subcellular location">
    <subcellularLocation>
        <location evidence="1">Membrane</location>
        <topology evidence="1">Single-pass type I membrane protein</topology>
    </subcellularLocation>
</comment>
<organism evidence="12 13">
    <name type="scientific">Quercus suber</name>
    <name type="common">Cork oak</name>
    <dbReference type="NCBI Taxonomy" id="58331"/>
    <lineage>
        <taxon>Eukaryota</taxon>
        <taxon>Viridiplantae</taxon>
        <taxon>Streptophyta</taxon>
        <taxon>Embryophyta</taxon>
        <taxon>Tracheophyta</taxon>
        <taxon>Spermatophyta</taxon>
        <taxon>Magnoliopsida</taxon>
        <taxon>eudicotyledons</taxon>
        <taxon>Gunneridae</taxon>
        <taxon>Pentapetalae</taxon>
        <taxon>rosids</taxon>
        <taxon>fabids</taxon>
        <taxon>Fagales</taxon>
        <taxon>Fagaceae</taxon>
        <taxon>Quercus</taxon>
    </lineage>
</organism>
<evidence type="ECO:0000256" key="7">
    <source>
        <dbReference type="ARBA" id="ARBA00023136"/>
    </source>
</evidence>
<evidence type="ECO:0000256" key="8">
    <source>
        <dbReference type="ARBA" id="ARBA00023170"/>
    </source>
</evidence>
<keyword evidence="4 10" id="KW-0732">Signal</keyword>
<feature type="domain" description="Leucine-rich repeat-containing N-terminal plant-type" evidence="11">
    <location>
        <begin position="39"/>
        <end position="76"/>
    </location>
</feature>
<dbReference type="Pfam" id="PF13855">
    <property type="entry name" value="LRR_8"/>
    <property type="match status" value="1"/>
</dbReference>
<gene>
    <name evidence="12" type="primary">EIX2_150</name>
    <name evidence="12" type="ORF">CFP56_041036</name>
</gene>
<name>A0AAW0LL00_QUESU</name>
<feature type="chain" id="PRO_5043967969" evidence="10">
    <location>
        <begin position="25"/>
        <end position="440"/>
    </location>
</feature>
<evidence type="ECO:0000256" key="5">
    <source>
        <dbReference type="ARBA" id="ARBA00022737"/>
    </source>
</evidence>
<dbReference type="AlphaFoldDB" id="A0AAW0LL00"/>
<keyword evidence="7" id="KW-0472">Membrane</keyword>
<keyword evidence="3" id="KW-0812">Transmembrane</keyword>
<keyword evidence="8" id="KW-0675">Receptor</keyword>
<keyword evidence="6" id="KW-1133">Transmembrane helix</keyword>
<comment type="caution">
    <text evidence="12">The sequence shown here is derived from an EMBL/GenBank/DDBJ whole genome shotgun (WGS) entry which is preliminary data.</text>
</comment>
<dbReference type="InterPro" id="IPR032675">
    <property type="entry name" value="LRR_dom_sf"/>
</dbReference>
<dbReference type="PANTHER" id="PTHR48063">
    <property type="entry name" value="LRR RECEPTOR-LIKE KINASE"/>
    <property type="match status" value="1"/>
</dbReference>
<feature type="signal peptide" evidence="10">
    <location>
        <begin position="1"/>
        <end position="24"/>
    </location>
</feature>
<reference evidence="12 13" key="1">
    <citation type="journal article" date="2018" name="Sci. Data">
        <title>The draft genome sequence of cork oak.</title>
        <authorList>
            <person name="Ramos A.M."/>
            <person name="Usie A."/>
            <person name="Barbosa P."/>
            <person name="Barros P.M."/>
            <person name="Capote T."/>
            <person name="Chaves I."/>
            <person name="Simoes F."/>
            <person name="Abreu I."/>
            <person name="Carrasquinho I."/>
            <person name="Faro C."/>
            <person name="Guimaraes J.B."/>
            <person name="Mendonca D."/>
            <person name="Nobrega F."/>
            <person name="Rodrigues L."/>
            <person name="Saibo N.J.M."/>
            <person name="Varela M.C."/>
            <person name="Egas C."/>
            <person name="Matos J."/>
            <person name="Miguel C.M."/>
            <person name="Oliveira M.M."/>
            <person name="Ricardo C.P."/>
            <person name="Goncalves S."/>
        </authorList>
    </citation>
    <scope>NUCLEOTIDE SEQUENCE [LARGE SCALE GENOMIC DNA]</scope>
    <source>
        <strain evidence="13">cv. HL8</strain>
    </source>
</reference>
<dbReference type="Proteomes" id="UP000237347">
    <property type="component" value="Unassembled WGS sequence"/>
</dbReference>
<evidence type="ECO:0000256" key="2">
    <source>
        <dbReference type="ARBA" id="ARBA00022614"/>
    </source>
</evidence>
<dbReference type="SUPFAM" id="SSF52058">
    <property type="entry name" value="L domain-like"/>
    <property type="match status" value="2"/>
</dbReference>
<keyword evidence="2" id="KW-0433">Leucine-rich repeat</keyword>
<evidence type="ECO:0000259" key="11">
    <source>
        <dbReference type="Pfam" id="PF08263"/>
    </source>
</evidence>
<dbReference type="Gene3D" id="3.80.10.10">
    <property type="entry name" value="Ribonuclease Inhibitor"/>
    <property type="match status" value="2"/>
</dbReference>
<evidence type="ECO:0000256" key="6">
    <source>
        <dbReference type="ARBA" id="ARBA00022989"/>
    </source>
</evidence>
<dbReference type="InterPro" id="IPR001611">
    <property type="entry name" value="Leu-rich_rpt"/>
</dbReference>
<dbReference type="InterPro" id="IPR046956">
    <property type="entry name" value="RLP23-like"/>
</dbReference>
<evidence type="ECO:0000256" key="1">
    <source>
        <dbReference type="ARBA" id="ARBA00004479"/>
    </source>
</evidence>